<dbReference type="InterPro" id="IPR050476">
    <property type="entry name" value="Insect_CytP450_Detox"/>
</dbReference>
<keyword evidence="9" id="KW-0492">Microsome</keyword>
<dbReference type="GO" id="GO:0004497">
    <property type="term" value="F:monooxygenase activity"/>
    <property type="evidence" value="ECO:0007669"/>
    <property type="project" value="UniProtKB-KW"/>
</dbReference>
<dbReference type="HOGENOM" id="CLU_001570_5_2_1"/>
<proteinExistence type="inferred from homology"/>
<evidence type="ECO:0000256" key="11">
    <source>
        <dbReference type="ARBA" id="ARBA00023004"/>
    </source>
</evidence>
<evidence type="ECO:0000256" key="8">
    <source>
        <dbReference type="ARBA" id="ARBA00022824"/>
    </source>
</evidence>
<evidence type="ECO:0000313" key="18">
    <source>
        <dbReference type="Proteomes" id="UP000008792"/>
    </source>
</evidence>
<organism evidence="17 18">
    <name type="scientific">Drosophila virilis</name>
    <name type="common">Fruit fly</name>
    <dbReference type="NCBI Taxonomy" id="7244"/>
    <lineage>
        <taxon>Eukaryota</taxon>
        <taxon>Metazoa</taxon>
        <taxon>Ecdysozoa</taxon>
        <taxon>Arthropoda</taxon>
        <taxon>Hexapoda</taxon>
        <taxon>Insecta</taxon>
        <taxon>Pterygota</taxon>
        <taxon>Neoptera</taxon>
        <taxon>Endopterygota</taxon>
        <taxon>Diptera</taxon>
        <taxon>Brachycera</taxon>
        <taxon>Muscomorpha</taxon>
        <taxon>Ephydroidea</taxon>
        <taxon>Drosophilidae</taxon>
        <taxon>Drosophila</taxon>
    </lineage>
</organism>
<evidence type="ECO:0000256" key="9">
    <source>
        <dbReference type="ARBA" id="ARBA00022848"/>
    </source>
</evidence>
<feature type="binding site" description="axial binding residue" evidence="14">
    <location>
        <position position="446"/>
    </location>
    <ligand>
        <name>heme</name>
        <dbReference type="ChEBI" id="CHEBI:30413"/>
    </ligand>
    <ligandPart>
        <name>Fe</name>
        <dbReference type="ChEBI" id="CHEBI:18248"/>
    </ligandPart>
</feature>
<comment type="function">
    <text evidence="2">May be involved in the metabolism of insect hormones and in the breakdown of synthetic insecticides.</text>
</comment>
<evidence type="ECO:0000256" key="6">
    <source>
        <dbReference type="ARBA" id="ARBA00022617"/>
    </source>
</evidence>
<sequence length="502" mass="57136">MFLVTIVLIVLLASLGYVFLVWNYGYWRRRKVPGPRPALLTGNYPNMFTMKQHLIKDLNEIYCKYKQQYDAVGIYASRSPQLLIVSPELAHRVFVTDFKHFHDNEVSALVTEKSDFIFANNIFTMTGEGWKERRSDLTPGLTISRVKAVYPVTNQVCRRMNEFIRKQIRIGSPDGVNSKDLSLCFTTEMVTDAVLGLSAHEFQRTSHAGVANIKTLFEQPLSLLLSFMAVSVIPSLRHIIKLRFIPKHVEEFFVEFMQAAVGARRGTQSDRVDFLDYILQLAKKRNLPARQLTAYSMTFLLDGFETTASVLAHTLLLLGRDAEAQQRLREELQAELNDEGFVAFDKLVELPFLDACVHESLRLFPPLTVSNRLCTKPIELPNRNGPNFTIEQGTTVLVPHACFMLDEDYFPNAHQFQPDRFLEPNAVKMYRDRGVFMGFGDGPRICIGMRFALAQIKAALVEIIVNFDVKVNPKTRKDNKFSPIGIVTSLEGGIWLDFAARQ</sequence>
<dbReference type="InterPro" id="IPR036396">
    <property type="entry name" value="Cyt_P450_sf"/>
</dbReference>
<evidence type="ECO:0000256" key="10">
    <source>
        <dbReference type="ARBA" id="ARBA00023002"/>
    </source>
</evidence>
<dbReference type="Gene3D" id="1.10.630.10">
    <property type="entry name" value="Cytochrome P450"/>
    <property type="match status" value="1"/>
</dbReference>
<keyword evidence="11 14" id="KW-0408">Iron</keyword>
<dbReference type="PRINTS" id="PR00385">
    <property type="entry name" value="P450"/>
</dbReference>
<dbReference type="SMR" id="B4M7Y4"/>
<dbReference type="PANTHER" id="PTHR24292:SF84">
    <property type="entry name" value="CYTOCHROME P450 28A5-RELATED"/>
    <property type="match status" value="1"/>
</dbReference>
<evidence type="ECO:0000256" key="3">
    <source>
        <dbReference type="ARBA" id="ARBA00004174"/>
    </source>
</evidence>
<keyword evidence="18" id="KW-1185">Reference proteome</keyword>
<reference evidence="17 18" key="1">
    <citation type="journal article" date="2007" name="Nature">
        <title>Evolution of genes and genomes on the Drosophila phylogeny.</title>
        <authorList>
            <consortium name="Drosophila 12 Genomes Consortium"/>
            <person name="Clark A.G."/>
            <person name="Eisen M.B."/>
            <person name="Smith D.R."/>
            <person name="Bergman C.M."/>
            <person name="Oliver B."/>
            <person name="Markow T.A."/>
            <person name="Kaufman T.C."/>
            <person name="Kellis M."/>
            <person name="Gelbart W."/>
            <person name="Iyer V.N."/>
            <person name="Pollard D.A."/>
            <person name="Sackton T.B."/>
            <person name="Larracuente A.M."/>
            <person name="Singh N.D."/>
            <person name="Abad J.P."/>
            <person name="Abt D.N."/>
            <person name="Adryan B."/>
            <person name="Aguade M."/>
            <person name="Akashi H."/>
            <person name="Anderson W.W."/>
            <person name="Aquadro C.F."/>
            <person name="Ardell D.H."/>
            <person name="Arguello R."/>
            <person name="Artieri C.G."/>
            <person name="Barbash D.A."/>
            <person name="Barker D."/>
            <person name="Barsanti P."/>
            <person name="Batterham P."/>
            <person name="Batzoglou S."/>
            <person name="Begun D."/>
            <person name="Bhutkar A."/>
            <person name="Blanco E."/>
            <person name="Bosak S.A."/>
            <person name="Bradley R.K."/>
            <person name="Brand A.D."/>
            <person name="Brent M.R."/>
            <person name="Brooks A.N."/>
            <person name="Brown R.H."/>
            <person name="Butlin R.K."/>
            <person name="Caggese C."/>
            <person name="Calvi B.R."/>
            <person name="Bernardo de Carvalho A."/>
            <person name="Caspi A."/>
            <person name="Castrezana S."/>
            <person name="Celniker S.E."/>
            <person name="Chang J.L."/>
            <person name="Chapple C."/>
            <person name="Chatterji S."/>
            <person name="Chinwalla A."/>
            <person name="Civetta A."/>
            <person name="Clifton S.W."/>
            <person name="Comeron J.M."/>
            <person name="Costello J.C."/>
            <person name="Coyne J.A."/>
            <person name="Daub J."/>
            <person name="David R.G."/>
            <person name="Delcher A.L."/>
            <person name="Delehaunty K."/>
            <person name="Do C.B."/>
            <person name="Ebling H."/>
            <person name="Edwards K."/>
            <person name="Eickbush T."/>
            <person name="Evans J.D."/>
            <person name="Filipski A."/>
            <person name="Findeiss S."/>
            <person name="Freyhult E."/>
            <person name="Fulton L."/>
            <person name="Fulton R."/>
            <person name="Garcia A.C."/>
            <person name="Gardiner A."/>
            <person name="Garfield D.A."/>
            <person name="Garvin B.E."/>
            <person name="Gibson G."/>
            <person name="Gilbert D."/>
            <person name="Gnerre S."/>
            <person name="Godfrey J."/>
            <person name="Good R."/>
            <person name="Gotea V."/>
            <person name="Gravely B."/>
            <person name="Greenberg A.J."/>
            <person name="Griffiths-Jones S."/>
            <person name="Gross S."/>
            <person name="Guigo R."/>
            <person name="Gustafson E.A."/>
            <person name="Haerty W."/>
            <person name="Hahn M.W."/>
            <person name="Halligan D.L."/>
            <person name="Halpern A.L."/>
            <person name="Halter G.M."/>
            <person name="Han M.V."/>
            <person name="Heger A."/>
            <person name="Hillier L."/>
            <person name="Hinrichs A.S."/>
            <person name="Holmes I."/>
            <person name="Hoskins R.A."/>
            <person name="Hubisz M.J."/>
            <person name="Hultmark D."/>
            <person name="Huntley M.A."/>
            <person name="Jaffe D.B."/>
            <person name="Jagadeeshan S."/>
            <person name="Jeck W.R."/>
            <person name="Johnson J."/>
            <person name="Jones C.D."/>
            <person name="Jordan W.C."/>
            <person name="Karpen G.H."/>
            <person name="Kataoka E."/>
            <person name="Keightley P.D."/>
            <person name="Kheradpour P."/>
            <person name="Kirkness E.F."/>
            <person name="Koerich L.B."/>
            <person name="Kristiansen K."/>
            <person name="Kudrna D."/>
            <person name="Kulathinal R.J."/>
            <person name="Kumar S."/>
            <person name="Kwok R."/>
            <person name="Lander E."/>
            <person name="Langley C.H."/>
            <person name="Lapoint R."/>
            <person name="Lazzaro B.P."/>
            <person name="Lee S.J."/>
            <person name="Levesque L."/>
            <person name="Li R."/>
            <person name="Lin C.F."/>
            <person name="Lin M.F."/>
            <person name="Lindblad-Toh K."/>
            <person name="Llopart A."/>
            <person name="Long M."/>
            <person name="Low L."/>
            <person name="Lozovsky E."/>
            <person name="Lu J."/>
            <person name="Luo M."/>
            <person name="Machado C.A."/>
            <person name="Makalowski W."/>
            <person name="Marzo M."/>
            <person name="Matsuda M."/>
            <person name="Matzkin L."/>
            <person name="McAllister B."/>
            <person name="McBride C.S."/>
            <person name="McKernan B."/>
            <person name="McKernan K."/>
            <person name="Mendez-Lago M."/>
            <person name="Minx P."/>
            <person name="Mollenhauer M.U."/>
            <person name="Montooth K."/>
            <person name="Mount S.M."/>
            <person name="Mu X."/>
            <person name="Myers E."/>
            <person name="Negre B."/>
            <person name="Newfeld S."/>
            <person name="Nielsen R."/>
            <person name="Noor M.A."/>
            <person name="O'Grady P."/>
            <person name="Pachter L."/>
            <person name="Papaceit M."/>
            <person name="Parisi M.J."/>
            <person name="Parisi M."/>
            <person name="Parts L."/>
            <person name="Pedersen J.S."/>
            <person name="Pesole G."/>
            <person name="Phillippy A.M."/>
            <person name="Ponting C.P."/>
            <person name="Pop M."/>
            <person name="Porcelli D."/>
            <person name="Powell J.R."/>
            <person name="Prohaska S."/>
            <person name="Pruitt K."/>
            <person name="Puig M."/>
            <person name="Quesneville H."/>
            <person name="Ram K.R."/>
            <person name="Rand D."/>
            <person name="Rasmussen M.D."/>
            <person name="Reed L.K."/>
            <person name="Reenan R."/>
            <person name="Reily A."/>
            <person name="Remington K.A."/>
            <person name="Rieger T.T."/>
            <person name="Ritchie M.G."/>
            <person name="Robin C."/>
            <person name="Rogers Y.H."/>
            <person name="Rohde C."/>
            <person name="Rozas J."/>
            <person name="Rubenfield M.J."/>
            <person name="Ruiz A."/>
            <person name="Russo S."/>
            <person name="Salzberg S.L."/>
            <person name="Sanchez-Gracia A."/>
            <person name="Saranga D.J."/>
            <person name="Sato H."/>
            <person name="Schaeffer S.W."/>
            <person name="Schatz M.C."/>
            <person name="Schlenke T."/>
            <person name="Schwartz R."/>
            <person name="Segarra C."/>
            <person name="Singh R.S."/>
            <person name="Sirot L."/>
            <person name="Sirota M."/>
            <person name="Sisneros N.B."/>
            <person name="Smith C.D."/>
            <person name="Smith T.F."/>
            <person name="Spieth J."/>
            <person name="Stage D.E."/>
            <person name="Stark A."/>
            <person name="Stephan W."/>
            <person name="Strausberg R.L."/>
            <person name="Strempel S."/>
            <person name="Sturgill D."/>
            <person name="Sutton G."/>
            <person name="Sutton G.G."/>
            <person name="Tao W."/>
            <person name="Teichmann S."/>
            <person name="Tobari Y.N."/>
            <person name="Tomimura Y."/>
            <person name="Tsolas J.M."/>
            <person name="Valente V.L."/>
            <person name="Venter E."/>
            <person name="Venter J.C."/>
            <person name="Vicario S."/>
            <person name="Vieira F.G."/>
            <person name="Vilella A.J."/>
            <person name="Villasante A."/>
            <person name="Walenz B."/>
            <person name="Wang J."/>
            <person name="Wasserman M."/>
            <person name="Watts T."/>
            <person name="Wilson D."/>
            <person name="Wilson R.K."/>
            <person name="Wing R.A."/>
            <person name="Wolfner M.F."/>
            <person name="Wong A."/>
            <person name="Wong G.K."/>
            <person name="Wu C.I."/>
            <person name="Wu G."/>
            <person name="Yamamoto D."/>
            <person name="Yang H.P."/>
            <person name="Yang S.P."/>
            <person name="Yorke J.A."/>
            <person name="Yoshida K."/>
            <person name="Zdobnov E."/>
            <person name="Zhang P."/>
            <person name="Zhang Y."/>
            <person name="Zimin A.V."/>
            <person name="Baldwin J."/>
            <person name="Abdouelleil A."/>
            <person name="Abdulkadir J."/>
            <person name="Abebe A."/>
            <person name="Abera B."/>
            <person name="Abreu J."/>
            <person name="Acer S.C."/>
            <person name="Aftuck L."/>
            <person name="Alexander A."/>
            <person name="An P."/>
            <person name="Anderson E."/>
            <person name="Anderson S."/>
            <person name="Arachi H."/>
            <person name="Azer M."/>
            <person name="Bachantsang P."/>
            <person name="Barry A."/>
            <person name="Bayul T."/>
            <person name="Berlin A."/>
            <person name="Bessette D."/>
            <person name="Bloom T."/>
            <person name="Blye J."/>
            <person name="Boguslavskiy L."/>
            <person name="Bonnet C."/>
            <person name="Boukhgalter B."/>
            <person name="Bourzgui I."/>
            <person name="Brown A."/>
            <person name="Cahill P."/>
            <person name="Channer S."/>
            <person name="Cheshatsang Y."/>
            <person name="Chuda L."/>
            <person name="Citroen M."/>
            <person name="Collymore A."/>
            <person name="Cooke P."/>
            <person name="Costello M."/>
            <person name="D'Aco K."/>
            <person name="Daza R."/>
            <person name="De Haan G."/>
            <person name="DeGray S."/>
            <person name="DeMaso C."/>
            <person name="Dhargay N."/>
            <person name="Dooley K."/>
            <person name="Dooley E."/>
            <person name="Doricent M."/>
            <person name="Dorje P."/>
            <person name="Dorjee K."/>
            <person name="Dupes A."/>
            <person name="Elong R."/>
            <person name="Falk J."/>
            <person name="Farina A."/>
            <person name="Faro S."/>
            <person name="Ferguson D."/>
            <person name="Fisher S."/>
            <person name="Foley C.D."/>
            <person name="Franke A."/>
            <person name="Friedrich D."/>
            <person name="Gadbois L."/>
            <person name="Gearin G."/>
            <person name="Gearin C.R."/>
            <person name="Giannoukos G."/>
            <person name="Goode T."/>
            <person name="Graham J."/>
            <person name="Grandbois E."/>
            <person name="Grewal S."/>
            <person name="Gyaltsen K."/>
            <person name="Hafez N."/>
            <person name="Hagos B."/>
            <person name="Hall J."/>
            <person name="Henson C."/>
            <person name="Hollinger A."/>
            <person name="Honan T."/>
            <person name="Huard M.D."/>
            <person name="Hughes L."/>
            <person name="Hurhula B."/>
            <person name="Husby M.E."/>
            <person name="Kamat A."/>
            <person name="Kanga B."/>
            <person name="Kashin S."/>
            <person name="Khazanovich D."/>
            <person name="Kisner P."/>
            <person name="Lance K."/>
            <person name="Lara M."/>
            <person name="Lee W."/>
            <person name="Lennon N."/>
            <person name="Letendre F."/>
            <person name="LeVine R."/>
            <person name="Lipovsky A."/>
            <person name="Liu X."/>
            <person name="Liu J."/>
            <person name="Liu S."/>
            <person name="Lokyitsang T."/>
            <person name="Lokyitsang Y."/>
            <person name="Lubonja R."/>
            <person name="Lui A."/>
            <person name="MacDonald P."/>
            <person name="Magnisalis V."/>
            <person name="Maru K."/>
            <person name="Matthews C."/>
            <person name="McCusker W."/>
            <person name="McDonough S."/>
            <person name="Mehta T."/>
            <person name="Meldrim J."/>
            <person name="Meneus L."/>
            <person name="Mihai O."/>
            <person name="Mihalev A."/>
            <person name="Mihova T."/>
            <person name="Mittelman R."/>
            <person name="Mlenga V."/>
            <person name="Montmayeur A."/>
            <person name="Mulrain L."/>
            <person name="Navidi A."/>
            <person name="Naylor J."/>
            <person name="Negash T."/>
            <person name="Nguyen T."/>
            <person name="Nguyen N."/>
            <person name="Nicol R."/>
            <person name="Norbu C."/>
            <person name="Norbu N."/>
            <person name="Novod N."/>
            <person name="O'Neill B."/>
            <person name="Osman S."/>
            <person name="Markiewicz E."/>
            <person name="Oyono O.L."/>
            <person name="Patti C."/>
            <person name="Phunkhang P."/>
            <person name="Pierre F."/>
            <person name="Priest M."/>
            <person name="Raghuraman S."/>
            <person name="Rege F."/>
            <person name="Reyes R."/>
            <person name="Rise C."/>
            <person name="Rogov P."/>
            <person name="Ross K."/>
            <person name="Ryan E."/>
            <person name="Settipalli S."/>
            <person name="Shea T."/>
            <person name="Sherpa N."/>
            <person name="Shi L."/>
            <person name="Shih D."/>
            <person name="Sparrow T."/>
            <person name="Spaulding J."/>
            <person name="Stalker J."/>
            <person name="Stange-Thomann N."/>
            <person name="Stavropoulos S."/>
            <person name="Stone C."/>
            <person name="Strader C."/>
            <person name="Tesfaye S."/>
            <person name="Thomson T."/>
            <person name="Thoulutsang Y."/>
            <person name="Thoulutsang D."/>
            <person name="Topham K."/>
            <person name="Topping I."/>
            <person name="Tsamla T."/>
            <person name="Vassiliev H."/>
            <person name="Vo A."/>
            <person name="Wangchuk T."/>
            <person name="Wangdi T."/>
            <person name="Weiand M."/>
            <person name="Wilkinson J."/>
            <person name="Wilson A."/>
            <person name="Yadav S."/>
            <person name="Young G."/>
            <person name="Yu Q."/>
            <person name="Zembek L."/>
            <person name="Zhong D."/>
            <person name="Zimmer A."/>
            <person name="Zwirko Z."/>
            <person name="Jaffe D.B."/>
            <person name="Alvarez P."/>
            <person name="Brockman W."/>
            <person name="Butler J."/>
            <person name="Chin C."/>
            <person name="Gnerre S."/>
            <person name="Grabherr M."/>
            <person name="Kleber M."/>
            <person name="Mauceli E."/>
            <person name="MacCallum I."/>
        </authorList>
    </citation>
    <scope>NUCLEOTIDE SEQUENCE [LARGE SCALE GENOMIC DNA]</scope>
    <source>
        <strain evidence="18">Tucson 15010-1051.87</strain>
    </source>
</reference>
<evidence type="ECO:0000256" key="1">
    <source>
        <dbReference type="ARBA" id="ARBA00001971"/>
    </source>
</evidence>
<accession>B4M7Y4</accession>
<comment type="subcellular location">
    <subcellularLocation>
        <location evidence="4">Endoplasmic reticulum membrane</location>
        <topology evidence="4">Peripheral membrane protein</topology>
    </subcellularLocation>
    <subcellularLocation>
        <location evidence="3">Microsome membrane</location>
        <topology evidence="3">Peripheral membrane protein</topology>
    </subcellularLocation>
</comment>
<evidence type="ECO:0000256" key="14">
    <source>
        <dbReference type="PIRSR" id="PIRSR602403-1"/>
    </source>
</evidence>
<dbReference type="PROSITE" id="PS00086">
    <property type="entry name" value="CYTOCHROME_P450"/>
    <property type="match status" value="1"/>
</dbReference>
<dbReference type="GO" id="GO:0005506">
    <property type="term" value="F:iron ion binding"/>
    <property type="evidence" value="ECO:0007669"/>
    <property type="project" value="InterPro"/>
</dbReference>
<keyword evidence="13 16" id="KW-0472">Membrane</keyword>
<dbReference type="InterPro" id="IPR017972">
    <property type="entry name" value="Cyt_P450_CS"/>
</dbReference>
<keyword evidence="16" id="KW-0812">Transmembrane</keyword>
<protein>
    <submittedName>
        <fullName evidence="17">Uncharacterized protein</fullName>
        <ecNumber evidence="17">1.14.-.-</ecNumber>
    </submittedName>
</protein>
<dbReference type="InterPro" id="IPR001128">
    <property type="entry name" value="Cyt_P450"/>
</dbReference>
<evidence type="ECO:0000256" key="15">
    <source>
        <dbReference type="RuleBase" id="RU000461"/>
    </source>
</evidence>
<evidence type="ECO:0000256" key="12">
    <source>
        <dbReference type="ARBA" id="ARBA00023033"/>
    </source>
</evidence>
<dbReference type="PRINTS" id="PR00465">
    <property type="entry name" value="EP450IV"/>
</dbReference>
<dbReference type="Pfam" id="PF00067">
    <property type="entry name" value="p450"/>
    <property type="match status" value="1"/>
</dbReference>
<dbReference type="OrthoDB" id="2789670at2759"/>
<keyword evidence="7 14" id="KW-0479">Metal-binding</keyword>
<evidence type="ECO:0000256" key="4">
    <source>
        <dbReference type="ARBA" id="ARBA00004406"/>
    </source>
</evidence>
<dbReference type="AlphaFoldDB" id="B4M7Y4"/>
<evidence type="ECO:0000256" key="16">
    <source>
        <dbReference type="SAM" id="Phobius"/>
    </source>
</evidence>
<feature type="transmembrane region" description="Helical" evidence="16">
    <location>
        <begin position="221"/>
        <end position="240"/>
    </location>
</feature>
<evidence type="ECO:0000256" key="13">
    <source>
        <dbReference type="ARBA" id="ARBA00023136"/>
    </source>
</evidence>
<evidence type="ECO:0000256" key="2">
    <source>
        <dbReference type="ARBA" id="ARBA00003690"/>
    </source>
</evidence>
<dbReference type="Proteomes" id="UP000008792">
    <property type="component" value="Unassembled WGS sequence"/>
</dbReference>
<dbReference type="STRING" id="7244.B4M7Y4"/>
<keyword evidence="16" id="KW-1133">Transmembrane helix</keyword>
<dbReference type="InterPro" id="IPR002403">
    <property type="entry name" value="Cyt_P450_E_grp-IV"/>
</dbReference>
<dbReference type="PANTHER" id="PTHR24292">
    <property type="entry name" value="CYTOCHROME P450"/>
    <property type="match status" value="1"/>
</dbReference>
<keyword evidence="8" id="KW-0256">Endoplasmic reticulum</keyword>
<dbReference type="GO" id="GO:0016705">
    <property type="term" value="F:oxidoreductase activity, acting on paired donors, with incorporation or reduction of molecular oxygen"/>
    <property type="evidence" value="ECO:0007669"/>
    <property type="project" value="InterPro"/>
</dbReference>
<dbReference type="CDD" id="cd11056">
    <property type="entry name" value="CYP6-like"/>
    <property type="match status" value="1"/>
</dbReference>
<dbReference type="EMBL" id="CH940653">
    <property type="protein sequence ID" value="EDW62260.1"/>
    <property type="molecule type" value="Genomic_DNA"/>
</dbReference>
<dbReference type="FunFam" id="1.10.630.10:FF:000182">
    <property type="entry name" value="Cytochrome P450 3A4"/>
    <property type="match status" value="1"/>
</dbReference>
<dbReference type="KEGG" id="dvi:6633235"/>
<gene>
    <name evidence="17" type="primary">Dvir\GJ16699</name>
    <name evidence="17" type="ORF">Dvir_GJ16699</name>
</gene>
<feature type="transmembrane region" description="Helical" evidence="16">
    <location>
        <begin position="6"/>
        <end position="27"/>
    </location>
</feature>
<keyword evidence="10 15" id="KW-0560">Oxidoreductase</keyword>
<dbReference type="PhylomeDB" id="B4M7Y4"/>
<keyword evidence="12 15" id="KW-0503">Monooxygenase</keyword>
<comment type="similarity">
    <text evidence="5 15">Belongs to the cytochrome P450 family.</text>
</comment>
<comment type="cofactor">
    <cofactor evidence="1 14">
        <name>heme</name>
        <dbReference type="ChEBI" id="CHEBI:30413"/>
    </cofactor>
</comment>
<name>B4M7Y4_DROVI</name>
<dbReference type="InParanoid" id="B4M7Y4"/>
<keyword evidence="6 14" id="KW-0349">Heme</keyword>
<dbReference type="GO" id="GO:0020037">
    <property type="term" value="F:heme binding"/>
    <property type="evidence" value="ECO:0007669"/>
    <property type="project" value="InterPro"/>
</dbReference>
<evidence type="ECO:0000313" key="17">
    <source>
        <dbReference type="EMBL" id="EDW62260.1"/>
    </source>
</evidence>
<dbReference type="eggNOG" id="KOG0158">
    <property type="taxonomic scope" value="Eukaryota"/>
</dbReference>
<dbReference type="OMA" id="DACVHES"/>
<evidence type="ECO:0000256" key="5">
    <source>
        <dbReference type="ARBA" id="ARBA00010617"/>
    </source>
</evidence>
<dbReference type="SUPFAM" id="SSF48264">
    <property type="entry name" value="Cytochrome P450"/>
    <property type="match status" value="1"/>
</dbReference>
<evidence type="ECO:0000256" key="7">
    <source>
        <dbReference type="ARBA" id="ARBA00022723"/>
    </source>
</evidence>
<dbReference type="EC" id="1.14.-.-" evidence="17"/>
<dbReference type="GO" id="GO:0005789">
    <property type="term" value="C:endoplasmic reticulum membrane"/>
    <property type="evidence" value="ECO:0007669"/>
    <property type="project" value="UniProtKB-SubCell"/>
</dbReference>